<dbReference type="GO" id="GO:0008017">
    <property type="term" value="F:microtubule binding"/>
    <property type="evidence" value="ECO:0007669"/>
    <property type="project" value="TreeGrafter"/>
</dbReference>
<accession>A0A6A5UHH0</accession>
<proteinExistence type="predicted"/>
<name>A0A6A5UHH0_9PLEO</name>
<dbReference type="SUPFAM" id="SSF52540">
    <property type="entry name" value="P-loop containing nucleoside triphosphate hydrolases"/>
    <property type="match status" value="1"/>
</dbReference>
<dbReference type="OrthoDB" id="415706at2759"/>
<organism evidence="2 3">
    <name type="scientific">Bimuria novae-zelandiae CBS 107.79</name>
    <dbReference type="NCBI Taxonomy" id="1447943"/>
    <lineage>
        <taxon>Eukaryota</taxon>
        <taxon>Fungi</taxon>
        <taxon>Dikarya</taxon>
        <taxon>Ascomycota</taxon>
        <taxon>Pezizomycotina</taxon>
        <taxon>Dothideomycetes</taxon>
        <taxon>Pleosporomycetidae</taxon>
        <taxon>Pleosporales</taxon>
        <taxon>Massarineae</taxon>
        <taxon>Didymosphaeriaceae</taxon>
        <taxon>Bimuria</taxon>
    </lineage>
</organism>
<dbReference type="Proteomes" id="UP000800036">
    <property type="component" value="Unassembled WGS sequence"/>
</dbReference>
<evidence type="ECO:0000313" key="3">
    <source>
        <dbReference type="Proteomes" id="UP000800036"/>
    </source>
</evidence>
<dbReference type="PANTHER" id="PTHR11566">
    <property type="entry name" value="DYNAMIN"/>
    <property type="match status" value="1"/>
</dbReference>
<dbReference type="GO" id="GO:0000266">
    <property type="term" value="P:mitochondrial fission"/>
    <property type="evidence" value="ECO:0007669"/>
    <property type="project" value="TreeGrafter"/>
</dbReference>
<feature type="domain" description="GED" evidence="1">
    <location>
        <begin position="463"/>
        <end position="555"/>
    </location>
</feature>
<evidence type="ECO:0000259" key="1">
    <source>
        <dbReference type="PROSITE" id="PS51388"/>
    </source>
</evidence>
<evidence type="ECO:0000313" key="2">
    <source>
        <dbReference type="EMBL" id="KAF1964208.1"/>
    </source>
</evidence>
<keyword evidence="3" id="KW-1185">Reference proteome</keyword>
<dbReference type="GO" id="GO:0003924">
    <property type="term" value="F:GTPase activity"/>
    <property type="evidence" value="ECO:0007669"/>
    <property type="project" value="TreeGrafter"/>
</dbReference>
<dbReference type="GO" id="GO:0016020">
    <property type="term" value="C:membrane"/>
    <property type="evidence" value="ECO:0007669"/>
    <property type="project" value="TreeGrafter"/>
</dbReference>
<dbReference type="InterPro" id="IPR022812">
    <property type="entry name" value="Dynamin"/>
</dbReference>
<dbReference type="AlphaFoldDB" id="A0A6A5UHH0"/>
<dbReference type="GO" id="GO:0005874">
    <property type="term" value="C:microtubule"/>
    <property type="evidence" value="ECO:0007669"/>
    <property type="project" value="TreeGrafter"/>
</dbReference>
<dbReference type="PANTHER" id="PTHR11566:SF66">
    <property type="entry name" value="INTERFERON-INDUCED GTP-BINDING PROTEIN MX"/>
    <property type="match status" value="1"/>
</dbReference>
<dbReference type="InterPro" id="IPR020850">
    <property type="entry name" value="GED_dom"/>
</dbReference>
<dbReference type="GO" id="GO:0048312">
    <property type="term" value="P:intracellular distribution of mitochondria"/>
    <property type="evidence" value="ECO:0007669"/>
    <property type="project" value="TreeGrafter"/>
</dbReference>
<dbReference type="GO" id="GO:0005739">
    <property type="term" value="C:mitochondrion"/>
    <property type="evidence" value="ECO:0007669"/>
    <property type="project" value="TreeGrafter"/>
</dbReference>
<dbReference type="EMBL" id="ML976800">
    <property type="protein sequence ID" value="KAF1964208.1"/>
    <property type="molecule type" value="Genomic_DNA"/>
</dbReference>
<dbReference type="Pfam" id="PF01031">
    <property type="entry name" value="Dynamin_M"/>
    <property type="match status" value="1"/>
</dbReference>
<protein>
    <recommendedName>
        <fullName evidence="1">GED domain-containing protein</fullName>
    </recommendedName>
</protein>
<dbReference type="InterPro" id="IPR000375">
    <property type="entry name" value="Dynamin_stalk"/>
</dbReference>
<dbReference type="GO" id="GO:0016559">
    <property type="term" value="P:peroxisome fission"/>
    <property type="evidence" value="ECO:0007669"/>
    <property type="project" value="TreeGrafter"/>
</dbReference>
<dbReference type="Gene3D" id="3.40.50.300">
    <property type="entry name" value="P-loop containing nucleotide triphosphate hydrolases"/>
    <property type="match status" value="1"/>
</dbReference>
<dbReference type="PROSITE" id="PS51388">
    <property type="entry name" value="GED"/>
    <property type="match status" value="1"/>
</dbReference>
<sequence>MRSLYVRLTYDVQSYRTSLYYGTSDALVVSAKNDYANQIILDHCRKIDEQGRRTLGIVTKPDFLREGTDNELAWIELAQNKDIYLERGCHMLKNRGDNQVKFSFEQRNADENLFFSKGRYADLPRQCVGIDSLRDRLSKVLLNHLIKELPSLKEEMVSKLQGTLAEIQKLGDKRNTANEQRMVLLKISMRINDILKSATKGYYEASFFGPVNMDAAVDASENIRRFRAVIQHLNMNFANDMRLRGHKYAFGSGPGDEEREIEEEAKAQEELDNLEEHPGLEFLPKPTKLTRQEAIEWVKKTLERSRGYELPGTFQPMLISQLFWEQSQPWQEIASQHISTVASACKEFVDTVLQYTAPSEFIGRLAALNVDGALIQVLDGAKEELHKILKNKARHPTTYNHYFTTTIQKMRQRKHQKITKKASKASEVRIYDHNDDLCTHVDPGKLTEAMEKAIELDMDVFSSQEALDTERAFYKDEMKYFVNAVTKAVIERHLVQPLPDIILSPLVVTQMTEKEIEFVAAEPPEITQQRLHLESRKSMLEKGLETLREAMGGLKR</sequence>
<dbReference type="GO" id="GO:0006897">
    <property type="term" value="P:endocytosis"/>
    <property type="evidence" value="ECO:0007669"/>
    <property type="project" value="TreeGrafter"/>
</dbReference>
<gene>
    <name evidence="2" type="ORF">BU23DRAFT_71212</name>
</gene>
<dbReference type="InterPro" id="IPR027417">
    <property type="entry name" value="P-loop_NTPase"/>
</dbReference>
<reference evidence="2" key="1">
    <citation type="journal article" date="2020" name="Stud. Mycol.">
        <title>101 Dothideomycetes genomes: a test case for predicting lifestyles and emergence of pathogens.</title>
        <authorList>
            <person name="Haridas S."/>
            <person name="Albert R."/>
            <person name="Binder M."/>
            <person name="Bloem J."/>
            <person name="Labutti K."/>
            <person name="Salamov A."/>
            <person name="Andreopoulos B."/>
            <person name="Baker S."/>
            <person name="Barry K."/>
            <person name="Bills G."/>
            <person name="Bluhm B."/>
            <person name="Cannon C."/>
            <person name="Castanera R."/>
            <person name="Culley D."/>
            <person name="Daum C."/>
            <person name="Ezra D."/>
            <person name="Gonzalez J."/>
            <person name="Henrissat B."/>
            <person name="Kuo A."/>
            <person name="Liang C."/>
            <person name="Lipzen A."/>
            <person name="Lutzoni F."/>
            <person name="Magnuson J."/>
            <person name="Mondo S."/>
            <person name="Nolan M."/>
            <person name="Ohm R."/>
            <person name="Pangilinan J."/>
            <person name="Park H.-J."/>
            <person name="Ramirez L."/>
            <person name="Alfaro M."/>
            <person name="Sun H."/>
            <person name="Tritt A."/>
            <person name="Yoshinaga Y."/>
            <person name="Zwiers L.-H."/>
            <person name="Turgeon B."/>
            <person name="Goodwin S."/>
            <person name="Spatafora J."/>
            <person name="Crous P."/>
            <person name="Grigoriev I."/>
        </authorList>
    </citation>
    <scope>NUCLEOTIDE SEQUENCE</scope>
    <source>
        <strain evidence="2">CBS 107.79</strain>
    </source>
</reference>